<dbReference type="GO" id="GO:0004930">
    <property type="term" value="F:G protein-coupled receptor activity"/>
    <property type="evidence" value="ECO:0007669"/>
    <property type="project" value="UniProtKB-KW"/>
</dbReference>
<accession>A0A7M5XAT4</accession>
<keyword evidence="8" id="KW-0325">Glycoprotein</keyword>
<evidence type="ECO:0000256" key="6">
    <source>
        <dbReference type="ARBA" id="ARBA00023136"/>
    </source>
</evidence>
<feature type="signal peptide" evidence="11">
    <location>
        <begin position="1"/>
        <end position="20"/>
    </location>
</feature>
<feature type="transmembrane region" description="Helical" evidence="10">
    <location>
        <begin position="563"/>
        <end position="590"/>
    </location>
</feature>
<evidence type="ECO:0000313" key="14">
    <source>
        <dbReference type="Proteomes" id="UP000594262"/>
    </source>
</evidence>
<sequence length="867" mass="98599">MGTIVWWSLFLMLKLTVVNGKIQHGNGTFLINGIFPITNENEELNPQLGIMYSEAMKWAIQEVNKNRSYLHGYQFDVNKIYDSIKEEQVQKNVLDTFMEKIPFLVGPYSSDTSYTSSILTKTFQDINGISYSATFSDFDMMNSDEERMLRTVPSDRFRVDAVLALIKDLRWNFVSVVSSYGYNGEREALHLTSKISSVGACLAAQIDLAKSPTNEDYQKTIDNLRLDSRLKVVVLFTSGKDTRNFMAMLKKLNLANRFNLICAYGCTNYINVIEGNELVAEGALSLDVKLPDTSKFTEYFLNKKPTANSLEPFNIYWERLFDCSLNQTNMRKYLKMCTMKESLKLGSGYYINTPVHTVINAVFHFARVVHSFSLVYCHVDRNWVNKTMPCPLDPSTAKSYSMFFHRVLKKSAHKDGTLYTGTIEPFTMGVGNEVDDGKVQYEVHKYSFKNRENTNTKIWQWVADRQSKKPGVGKFLEAWYSASPNMTIVEHRGTCSKECPLGSIRDYDRNSLKSKCCWSCQACPKNHRVMNNTCQPCKQAEVVGPRYGTCLLMQERMISWREPIVLCFIVLSILGICLTVFVALVFCRYNDNRIVRAAGRDLSYMILLGICFTFSCCFVFIWETTQSTCILRGGLPGFSFLTCYAPLFLKTIRIYRIFVGAQVSVSRPALVSTQSQFIALFVILSTQLLISVVWFVSKIPTPEIIVTGEYVTSHCSGDASPILLFLNLSLSVIFMVSCTVLAFKTRHFPKNFNEAKFIGITLYITCVGWAVFLPVYFLAPHLHRDFMKELLMCAVCTFIGYVTLFGLFGHKMKLLLFGPLPPARQGSIPTWYIPREHSKSLSSTYSCECKMYSPKSCCEELNGFSSL</sequence>
<feature type="transmembrane region" description="Helical" evidence="10">
    <location>
        <begin position="789"/>
        <end position="808"/>
    </location>
</feature>
<evidence type="ECO:0000256" key="3">
    <source>
        <dbReference type="ARBA" id="ARBA00022692"/>
    </source>
</evidence>
<keyword evidence="9" id="KW-0807">Transducer</keyword>
<protein>
    <recommendedName>
        <fullName evidence="12">G-protein coupled receptors family 3 profile domain-containing protein</fullName>
    </recommendedName>
</protein>
<evidence type="ECO:0000256" key="9">
    <source>
        <dbReference type="ARBA" id="ARBA00023224"/>
    </source>
</evidence>
<comment type="subcellular location">
    <subcellularLocation>
        <location evidence="1">Cell membrane</location>
        <topology evidence="1">Multi-pass membrane protein</topology>
    </subcellularLocation>
</comment>
<dbReference type="CDD" id="cd13953">
    <property type="entry name" value="7tm_classC_mGluR-like"/>
    <property type="match status" value="1"/>
</dbReference>
<evidence type="ECO:0000256" key="11">
    <source>
        <dbReference type="SAM" id="SignalP"/>
    </source>
</evidence>
<feature type="chain" id="PRO_5029511895" description="G-protein coupled receptors family 3 profile domain-containing protein" evidence="11">
    <location>
        <begin position="21"/>
        <end position="867"/>
    </location>
</feature>
<dbReference type="GO" id="GO:0005886">
    <property type="term" value="C:plasma membrane"/>
    <property type="evidence" value="ECO:0007669"/>
    <property type="project" value="UniProtKB-SubCell"/>
</dbReference>
<evidence type="ECO:0000256" key="4">
    <source>
        <dbReference type="ARBA" id="ARBA00022989"/>
    </source>
</evidence>
<dbReference type="Gene3D" id="2.10.50.30">
    <property type="entry name" value="GPCR, family 3, nine cysteines domain"/>
    <property type="match status" value="1"/>
</dbReference>
<dbReference type="Proteomes" id="UP000594262">
    <property type="component" value="Unplaced"/>
</dbReference>
<feature type="transmembrane region" description="Helical" evidence="10">
    <location>
        <begin position="755"/>
        <end position="777"/>
    </location>
</feature>
<dbReference type="InterPro" id="IPR050726">
    <property type="entry name" value="mGluR"/>
</dbReference>
<feature type="transmembrane region" description="Helical" evidence="10">
    <location>
        <begin position="634"/>
        <end position="656"/>
    </location>
</feature>
<evidence type="ECO:0000259" key="12">
    <source>
        <dbReference type="PROSITE" id="PS50259"/>
    </source>
</evidence>
<dbReference type="OrthoDB" id="5970354at2759"/>
<proteinExistence type="predicted"/>
<dbReference type="InterPro" id="IPR001828">
    <property type="entry name" value="ANF_lig-bd_rcpt"/>
</dbReference>
<evidence type="ECO:0000256" key="2">
    <source>
        <dbReference type="ARBA" id="ARBA00022475"/>
    </source>
</evidence>
<dbReference type="InterPro" id="IPR017978">
    <property type="entry name" value="GPCR_3_C"/>
</dbReference>
<keyword evidence="14" id="KW-1185">Reference proteome</keyword>
<dbReference type="RefSeq" id="XP_066924695.1">
    <property type="nucleotide sequence ID" value="XM_067068594.1"/>
</dbReference>
<dbReference type="InterPro" id="IPR038550">
    <property type="entry name" value="GPCR_3_9-Cys_sf"/>
</dbReference>
<dbReference type="InterPro" id="IPR000337">
    <property type="entry name" value="GPCR_3"/>
</dbReference>
<keyword evidence="2" id="KW-1003">Cell membrane</keyword>
<dbReference type="GeneID" id="136811990"/>
<reference evidence="13" key="1">
    <citation type="submission" date="2021-01" db="UniProtKB">
        <authorList>
            <consortium name="EnsemblMetazoa"/>
        </authorList>
    </citation>
    <scope>IDENTIFICATION</scope>
</reference>
<evidence type="ECO:0000256" key="1">
    <source>
        <dbReference type="ARBA" id="ARBA00004651"/>
    </source>
</evidence>
<feature type="transmembrane region" description="Helical" evidence="10">
    <location>
        <begin position="602"/>
        <end position="622"/>
    </location>
</feature>
<dbReference type="AlphaFoldDB" id="A0A7M5XAT4"/>
<keyword evidence="5" id="KW-0297">G-protein coupled receptor</keyword>
<dbReference type="Gene3D" id="3.40.50.2300">
    <property type="match status" value="2"/>
</dbReference>
<keyword evidence="7" id="KW-0675">Receptor</keyword>
<evidence type="ECO:0000256" key="10">
    <source>
        <dbReference type="SAM" id="Phobius"/>
    </source>
</evidence>
<keyword evidence="4 10" id="KW-1133">Transmembrane helix</keyword>
<keyword evidence="6 10" id="KW-0472">Membrane</keyword>
<dbReference type="SUPFAM" id="SSF53822">
    <property type="entry name" value="Periplasmic binding protein-like I"/>
    <property type="match status" value="1"/>
</dbReference>
<evidence type="ECO:0000313" key="13">
    <source>
        <dbReference type="EnsemblMetazoa" id="CLYHEMP020188.1"/>
    </source>
</evidence>
<dbReference type="PRINTS" id="PR00248">
    <property type="entry name" value="GPCRMGR"/>
</dbReference>
<dbReference type="PANTHER" id="PTHR24060">
    <property type="entry name" value="METABOTROPIC GLUTAMATE RECEPTOR"/>
    <property type="match status" value="1"/>
</dbReference>
<dbReference type="Pfam" id="PF01094">
    <property type="entry name" value="ANF_receptor"/>
    <property type="match status" value="1"/>
</dbReference>
<keyword evidence="3 10" id="KW-0812">Transmembrane</keyword>
<name>A0A7M5XAT4_9CNID</name>
<keyword evidence="11" id="KW-0732">Signal</keyword>
<evidence type="ECO:0000256" key="7">
    <source>
        <dbReference type="ARBA" id="ARBA00023170"/>
    </source>
</evidence>
<dbReference type="EnsemblMetazoa" id="CLYHEMT020188.1">
    <property type="protein sequence ID" value="CLYHEMP020188.1"/>
    <property type="gene ID" value="CLYHEMG020188"/>
</dbReference>
<feature type="transmembrane region" description="Helical" evidence="10">
    <location>
        <begin position="722"/>
        <end position="743"/>
    </location>
</feature>
<evidence type="ECO:0000256" key="8">
    <source>
        <dbReference type="ARBA" id="ARBA00023180"/>
    </source>
</evidence>
<dbReference type="Pfam" id="PF00003">
    <property type="entry name" value="7tm_3"/>
    <property type="match status" value="1"/>
</dbReference>
<feature type="domain" description="G-protein coupled receptors family 3 profile" evidence="12">
    <location>
        <begin position="564"/>
        <end position="819"/>
    </location>
</feature>
<dbReference type="InterPro" id="IPR028082">
    <property type="entry name" value="Peripla_BP_I"/>
</dbReference>
<organism evidence="13 14">
    <name type="scientific">Clytia hemisphaerica</name>
    <dbReference type="NCBI Taxonomy" id="252671"/>
    <lineage>
        <taxon>Eukaryota</taxon>
        <taxon>Metazoa</taxon>
        <taxon>Cnidaria</taxon>
        <taxon>Hydrozoa</taxon>
        <taxon>Hydroidolina</taxon>
        <taxon>Leptothecata</taxon>
        <taxon>Obeliida</taxon>
        <taxon>Clytiidae</taxon>
        <taxon>Clytia</taxon>
    </lineage>
</organism>
<feature type="transmembrane region" description="Helical" evidence="10">
    <location>
        <begin position="677"/>
        <end position="696"/>
    </location>
</feature>
<dbReference type="PROSITE" id="PS50259">
    <property type="entry name" value="G_PROTEIN_RECEP_F3_4"/>
    <property type="match status" value="1"/>
</dbReference>
<evidence type="ECO:0000256" key="5">
    <source>
        <dbReference type="ARBA" id="ARBA00023040"/>
    </source>
</evidence>